<keyword evidence="8" id="KW-1185">Reference proteome</keyword>
<dbReference type="PANTHER" id="PTHR28018">
    <property type="entry name" value="RESPIRATORY SUPERCOMPLEX FACTOR 2, MITOCHONDRIAL"/>
    <property type="match status" value="1"/>
</dbReference>
<dbReference type="HOGENOM" id="CLU_079101_1_0_1"/>
<feature type="transmembrane region" description="Helical" evidence="5">
    <location>
        <begin position="21"/>
        <end position="38"/>
    </location>
</feature>
<dbReference type="AlphaFoldDB" id="K5WKT7"/>
<evidence type="ECO:0000256" key="4">
    <source>
        <dbReference type="ARBA" id="ARBA00023136"/>
    </source>
</evidence>
<accession>K5WKT7</accession>
<feature type="domain" description="HIG1" evidence="6">
    <location>
        <begin position="90"/>
        <end position="181"/>
    </location>
</feature>
<dbReference type="PROSITE" id="PS51503">
    <property type="entry name" value="HIG1"/>
    <property type="match status" value="1"/>
</dbReference>
<dbReference type="InParanoid" id="K5WKT7"/>
<dbReference type="FunCoup" id="K5WKT7">
    <property type="interactions" value="52"/>
</dbReference>
<sequence length="211" mass="23782">MKLISREEQDAQQHATLVGGIKGFLSGAAIALPASLLLQQRWAYYRHLPLSLKAFGVIIVVVPSFVISAEHAGQRFERKHWHDLGKQELDAAAARESRRWESLSAGERMRDFANRHQYGLILGGWALSMGISFGLVARNRYQTLPQKIVQARLWAQGLTLGVLIVAGIATHANRTKEDEGPVRRVEADHSWRDIVNHELQEQRQRAIAARR</sequence>
<dbReference type="InterPro" id="IPR007667">
    <property type="entry name" value="Hypoxia_induced_domain"/>
</dbReference>
<dbReference type="OrthoDB" id="1915122at2759"/>
<evidence type="ECO:0000313" key="7">
    <source>
        <dbReference type="EMBL" id="EKM59779.1"/>
    </source>
</evidence>
<dbReference type="STRING" id="650164.K5WKT7"/>
<evidence type="ECO:0000256" key="3">
    <source>
        <dbReference type="ARBA" id="ARBA00022989"/>
    </source>
</evidence>
<gene>
    <name evidence="7" type="ORF">PHACADRAFT_181748</name>
</gene>
<organism evidence="7 8">
    <name type="scientific">Phanerochaete carnosa (strain HHB-10118-sp)</name>
    <name type="common">White-rot fungus</name>
    <name type="synonym">Peniophora carnosa</name>
    <dbReference type="NCBI Taxonomy" id="650164"/>
    <lineage>
        <taxon>Eukaryota</taxon>
        <taxon>Fungi</taxon>
        <taxon>Dikarya</taxon>
        <taxon>Basidiomycota</taxon>
        <taxon>Agaricomycotina</taxon>
        <taxon>Agaricomycetes</taxon>
        <taxon>Polyporales</taxon>
        <taxon>Phanerochaetaceae</taxon>
        <taxon>Phanerochaete</taxon>
    </lineage>
</organism>
<dbReference type="GO" id="GO:0005739">
    <property type="term" value="C:mitochondrion"/>
    <property type="evidence" value="ECO:0007669"/>
    <property type="project" value="UniProtKB-SubCell"/>
</dbReference>
<reference evidence="7 8" key="1">
    <citation type="journal article" date="2012" name="BMC Genomics">
        <title>Comparative genomics of the white-rot fungi, Phanerochaete carnosa and P. chrysosporium, to elucidate the genetic basis of the distinct wood types they colonize.</title>
        <authorList>
            <person name="Suzuki H."/>
            <person name="MacDonald J."/>
            <person name="Syed K."/>
            <person name="Salamov A."/>
            <person name="Hori C."/>
            <person name="Aerts A."/>
            <person name="Henrissat B."/>
            <person name="Wiebenga A."/>
            <person name="vanKuyk P.A."/>
            <person name="Barry K."/>
            <person name="Lindquist E."/>
            <person name="LaButti K."/>
            <person name="Lapidus A."/>
            <person name="Lucas S."/>
            <person name="Coutinho P."/>
            <person name="Gong Y."/>
            <person name="Samejima M."/>
            <person name="Mahadevan R."/>
            <person name="Abou-Zaid M."/>
            <person name="de Vries R.P."/>
            <person name="Igarashi K."/>
            <person name="Yadav J.S."/>
            <person name="Grigoriev I.V."/>
            <person name="Master E.R."/>
        </authorList>
    </citation>
    <scope>NUCLEOTIDE SEQUENCE [LARGE SCALE GENOMIC DNA]</scope>
    <source>
        <strain evidence="7 8">HHB-10118-sp</strain>
    </source>
</reference>
<dbReference type="RefSeq" id="XP_007392335.1">
    <property type="nucleotide sequence ID" value="XM_007392273.1"/>
</dbReference>
<evidence type="ECO:0000256" key="2">
    <source>
        <dbReference type="ARBA" id="ARBA00022692"/>
    </source>
</evidence>
<comment type="subcellular location">
    <subcellularLocation>
        <location evidence="1">Mitochondrion</location>
    </subcellularLocation>
</comment>
<feature type="transmembrane region" description="Helical" evidence="5">
    <location>
        <begin position="149"/>
        <end position="169"/>
    </location>
</feature>
<dbReference type="GO" id="GO:0033617">
    <property type="term" value="P:mitochondrial respiratory chain complex IV assembly"/>
    <property type="evidence" value="ECO:0007669"/>
    <property type="project" value="TreeGrafter"/>
</dbReference>
<dbReference type="KEGG" id="pco:PHACADRAFT_181748"/>
<evidence type="ECO:0000256" key="1">
    <source>
        <dbReference type="ARBA" id="ARBA00004173"/>
    </source>
</evidence>
<proteinExistence type="predicted"/>
<keyword evidence="2 5" id="KW-0812">Transmembrane</keyword>
<keyword evidence="4 5" id="KW-0472">Membrane</keyword>
<evidence type="ECO:0000259" key="6">
    <source>
        <dbReference type="PROSITE" id="PS51503"/>
    </source>
</evidence>
<dbReference type="InterPro" id="IPR040153">
    <property type="entry name" value="Rcf2"/>
</dbReference>
<feature type="transmembrane region" description="Helical" evidence="5">
    <location>
        <begin position="50"/>
        <end position="69"/>
    </location>
</feature>
<name>K5WKT7_PHACS</name>
<dbReference type="GeneID" id="18910037"/>
<evidence type="ECO:0000256" key="5">
    <source>
        <dbReference type="SAM" id="Phobius"/>
    </source>
</evidence>
<feature type="transmembrane region" description="Helical" evidence="5">
    <location>
        <begin position="118"/>
        <end position="137"/>
    </location>
</feature>
<dbReference type="PANTHER" id="PTHR28018:SF3">
    <property type="entry name" value="RESPIRATORY SUPERCOMPLEX FACTOR 2, MITOCHONDRIAL"/>
    <property type="match status" value="1"/>
</dbReference>
<dbReference type="Proteomes" id="UP000008370">
    <property type="component" value="Unassembled WGS sequence"/>
</dbReference>
<dbReference type="EMBL" id="JH930469">
    <property type="protein sequence ID" value="EKM59779.1"/>
    <property type="molecule type" value="Genomic_DNA"/>
</dbReference>
<evidence type="ECO:0000313" key="8">
    <source>
        <dbReference type="Proteomes" id="UP000008370"/>
    </source>
</evidence>
<keyword evidence="3 5" id="KW-1133">Transmembrane helix</keyword>
<protein>
    <recommendedName>
        <fullName evidence="6">HIG1 domain-containing protein</fullName>
    </recommendedName>
</protein>